<dbReference type="PANTHER" id="PTHR43081">
    <property type="entry name" value="ADENYLATE CYCLASE, TERMINAL-DIFFERENTIATION SPECIFIC-RELATED"/>
    <property type="match status" value="1"/>
</dbReference>
<proteinExistence type="predicted"/>
<feature type="domain" description="Guanylate cyclase" evidence="1">
    <location>
        <begin position="391"/>
        <end position="526"/>
    </location>
</feature>
<dbReference type="InterPro" id="IPR001054">
    <property type="entry name" value="A/G_cyclase"/>
</dbReference>
<comment type="caution">
    <text evidence="2">The sequence shown here is derived from an EMBL/GenBank/DDBJ whole genome shotgun (WGS) entry which is preliminary data.</text>
</comment>
<dbReference type="PANTHER" id="PTHR43081:SF1">
    <property type="entry name" value="ADENYLATE CYCLASE, TERMINAL-DIFFERENTIATION SPECIFIC"/>
    <property type="match status" value="1"/>
</dbReference>
<dbReference type="GO" id="GO:0004016">
    <property type="term" value="F:adenylate cyclase activity"/>
    <property type="evidence" value="ECO:0007669"/>
    <property type="project" value="UniProtKB-ARBA"/>
</dbReference>
<dbReference type="AlphaFoldDB" id="A0A2S8FLC7"/>
<gene>
    <name evidence="2" type="ORF">C5Y98_17780</name>
</gene>
<dbReference type="GO" id="GO:0009190">
    <property type="term" value="P:cyclic nucleotide biosynthetic process"/>
    <property type="evidence" value="ECO:0007669"/>
    <property type="project" value="InterPro"/>
</dbReference>
<dbReference type="SUPFAM" id="SSF55073">
    <property type="entry name" value="Nucleotide cyclase"/>
    <property type="match status" value="1"/>
</dbReference>
<name>A0A2S8FLC7_9BACT</name>
<dbReference type="SMART" id="SM00044">
    <property type="entry name" value="CYCc"/>
    <property type="match status" value="1"/>
</dbReference>
<evidence type="ECO:0000313" key="2">
    <source>
        <dbReference type="EMBL" id="PQO32988.1"/>
    </source>
</evidence>
<dbReference type="Proteomes" id="UP000239388">
    <property type="component" value="Unassembled WGS sequence"/>
</dbReference>
<reference evidence="2 3" key="1">
    <citation type="submission" date="2018-02" db="EMBL/GenBank/DDBJ databases">
        <title>Comparative genomes isolates from brazilian mangrove.</title>
        <authorList>
            <person name="Araujo J.E."/>
            <person name="Taketani R.G."/>
            <person name="Silva M.C.P."/>
            <person name="Loureco M.V."/>
            <person name="Andreote F.D."/>
        </authorList>
    </citation>
    <scope>NUCLEOTIDE SEQUENCE [LARGE SCALE GENOMIC DNA]</scope>
    <source>
        <strain evidence="2 3">NAP PRIS-MGV</strain>
    </source>
</reference>
<dbReference type="GO" id="GO:0035556">
    <property type="term" value="P:intracellular signal transduction"/>
    <property type="evidence" value="ECO:0007669"/>
    <property type="project" value="InterPro"/>
</dbReference>
<dbReference type="Pfam" id="PF00211">
    <property type="entry name" value="Guanylate_cyc"/>
    <property type="match status" value="1"/>
</dbReference>
<dbReference type="InterPro" id="IPR050697">
    <property type="entry name" value="Adenylyl/Guanylyl_Cyclase_3/4"/>
</dbReference>
<evidence type="ECO:0000313" key="3">
    <source>
        <dbReference type="Proteomes" id="UP000239388"/>
    </source>
</evidence>
<protein>
    <recommendedName>
        <fullName evidence="1">Guanylate cyclase domain-containing protein</fullName>
    </recommendedName>
</protein>
<evidence type="ECO:0000259" key="1">
    <source>
        <dbReference type="PROSITE" id="PS50125"/>
    </source>
</evidence>
<dbReference type="InterPro" id="IPR029787">
    <property type="entry name" value="Nucleotide_cyclase"/>
</dbReference>
<dbReference type="PROSITE" id="PS50125">
    <property type="entry name" value="GUANYLATE_CYCLASE_2"/>
    <property type="match status" value="1"/>
</dbReference>
<accession>A0A2S8FLC7</accession>
<sequence>MQASSSRPPASQMPVQVALRVILDGHQQTIFDDQLGRGVQELILPDRLILGRQDVTKGDPVPFRTITFTDHRKLIVTPYERREVSRRSLDLALDPQGNYLRVGNIGTHEVEVVPGSEGRIAHQQVRTFVVEDLKQQPIRLMIAKNIAIELGVNGVIPEREFPEPTHSQTNISQSVTDVAMMLRQSRMTDGYATPSGPSSADIERILGAVSAVLEKAASSPDFFMTAAENVCRLGNFDSCSYLGLDLTANQWQCEATWPVYDSGRNERPHFDGKALEYIWSNRRTWATPSSFGEATVSERIVVTPVLSHDSVVGALYASKQQGMLGDDVLADCEAKFVEVIRDCLTVGLERLKQEQEAAKHQVCLAQFFPPGIADRILYDETLLETREENITVLFCDIRGFSTISSAVGSVRTLDWLRDVLGELSESVIRHHGVLLEYVGDELVAMWGAPDSQPNHADLACQAAIDMIGKLDRLNHAWSDRIPEHLLPFGLTIGINTGDCVVGKKGTDYKYMWGPLGPTVNIASRVQGATKQFCPKRAGEETATVYLPPNILITEATRLTLETNLPTRHLGSIQVVNIPDPIRVHQLATSTAGQWNHLRENYERGLQQFESRNFLDALNTLDNIAKIEELRADGPTRCLRDRALALLQNPKLVGDDHPTWLLDQK</sequence>
<dbReference type="CDD" id="cd07302">
    <property type="entry name" value="CHD"/>
    <property type="match status" value="1"/>
</dbReference>
<dbReference type="Gene3D" id="3.30.70.1230">
    <property type="entry name" value="Nucleotide cyclase"/>
    <property type="match status" value="1"/>
</dbReference>
<organism evidence="2 3">
    <name type="scientific">Blastopirellula marina</name>
    <dbReference type="NCBI Taxonomy" id="124"/>
    <lineage>
        <taxon>Bacteria</taxon>
        <taxon>Pseudomonadati</taxon>
        <taxon>Planctomycetota</taxon>
        <taxon>Planctomycetia</taxon>
        <taxon>Pirellulales</taxon>
        <taxon>Pirellulaceae</taxon>
        <taxon>Blastopirellula</taxon>
    </lineage>
</organism>
<dbReference type="EMBL" id="PUIB01000018">
    <property type="protein sequence ID" value="PQO32988.1"/>
    <property type="molecule type" value="Genomic_DNA"/>
</dbReference>